<comment type="caution">
    <text evidence="1">The sequence shown here is derived from an EMBL/GenBank/DDBJ whole genome shotgun (WGS) entry which is preliminary data.</text>
</comment>
<protein>
    <submittedName>
        <fullName evidence="1">Uncharacterized protein</fullName>
    </submittedName>
</protein>
<gene>
    <name evidence="1" type="ORF">QFC24_001345</name>
</gene>
<evidence type="ECO:0000313" key="1">
    <source>
        <dbReference type="EMBL" id="KAJ9127110.1"/>
    </source>
</evidence>
<keyword evidence="2" id="KW-1185">Reference proteome</keyword>
<sequence>MAIDYSLLGGAETPFPPVKNIRGGSATPSLTTSSSDNEPSDIDAEPVQTPLAVPSTPLNEWLPNTNSIQKAGKEMPHDPNDFLWMLTEEPHRSRRKAILKAHPEVRKLMGYTRWTLPCVILVLGIQLGTAYTLRHTHPLSWKFLLAAYIIGGTANQNIFLAIHEITHNLAFKRILPNKILAMVANIAIGVPYAMAFKGYHIEHHKFLGEDGIDTDLPSKVEAVVLNNVAGKTFFATFQILFYALRPGFIRSQKPTLYHLLNLILILSVDALIVRTFGWYPLFYLLFSSFFAGSLHPCAGHFIAEHYLMAGDKDVAVVPSVSTNADAAQDGLEGIRELSQETTSYYGWLNALCYNVGYHNEHHDFPSVPWTRLPELHRLAHEFYDPLPSHPSWPAVTWKFITDDRIGMWSRAKRESGNKGERIDEGVWTACQHQSEKQMEVLGAKKLEQDSEMEALMDEAVERGYGSDADSKQPLRQRKGTAVRT</sequence>
<accession>A0ACC2XUS8</accession>
<dbReference type="Proteomes" id="UP001234202">
    <property type="component" value="Unassembled WGS sequence"/>
</dbReference>
<proteinExistence type="predicted"/>
<name>A0ACC2XUS8_9TREE</name>
<evidence type="ECO:0000313" key="2">
    <source>
        <dbReference type="Proteomes" id="UP001234202"/>
    </source>
</evidence>
<dbReference type="EMBL" id="JASBWV010000003">
    <property type="protein sequence ID" value="KAJ9127110.1"/>
    <property type="molecule type" value="Genomic_DNA"/>
</dbReference>
<organism evidence="1 2">
    <name type="scientific">Naganishia onofrii</name>
    <dbReference type="NCBI Taxonomy" id="1851511"/>
    <lineage>
        <taxon>Eukaryota</taxon>
        <taxon>Fungi</taxon>
        <taxon>Dikarya</taxon>
        <taxon>Basidiomycota</taxon>
        <taxon>Agaricomycotina</taxon>
        <taxon>Tremellomycetes</taxon>
        <taxon>Filobasidiales</taxon>
        <taxon>Filobasidiaceae</taxon>
        <taxon>Naganishia</taxon>
    </lineage>
</organism>
<reference evidence="1" key="1">
    <citation type="submission" date="2023-04" db="EMBL/GenBank/DDBJ databases">
        <title>Draft Genome sequencing of Naganishia species isolated from polar environments using Oxford Nanopore Technology.</title>
        <authorList>
            <person name="Leo P."/>
            <person name="Venkateswaran K."/>
        </authorList>
    </citation>
    <scope>NUCLEOTIDE SEQUENCE</scope>
    <source>
        <strain evidence="1">DBVPG 5303</strain>
    </source>
</reference>